<accession>A0A1X0N093</accession>
<dbReference type="Proteomes" id="UP000192815">
    <property type="component" value="Unassembled WGS sequence"/>
</dbReference>
<name>A0A1X0N093_9PSED</name>
<feature type="modified residue" description="N6-(pyridoxal phosphate)lysine" evidence="4">
    <location>
        <position position="190"/>
    </location>
</feature>
<dbReference type="Gene3D" id="3.40.640.10">
    <property type="entry name" value="Type I PLP-dependent aspartate aminotransferase-like (Major domain)"/>
    <property type="match status" value="1"/>
</dbReference>
<dbReference type="InterPro" id="IPR000653">
    <property type="entry name" value="DegT/StrS_aminotransferase"/>
</dbReference>
<dbReference type="PANTHER" id="PTHR30244">
    <property type="entry name" value="TRANSAMINASE"/>
    <property type="match status" value="1"/>
</dbReference>
<sequence length="371" mass="40004">MEALMENIPLFSAVKANAGLDFATPLKSVLDSHWYVLGNEVKLFEEEFATYVGVSHCISVANGSDALELALRGLGVSKGDRVVAVANAGFYGSTAIHAVGAEPVYADVDPGTLTLCTKSLSAVLAESSPSVIIVTHLYGQLANIEEIVRIATAAGIPVLEDCAQSHGARRNGKQAGSFGTIACFSFYPTKNLGALGDGGAVATNDDQLAARIRQLRQYGWDQKYRVAIPGGRNSRLDEMQAAILRIKLPHLDNWNEQRRSIAKRYSDAFAGLDMQLPCSVAEDYVGHLYVVRVKDRAAFAAALKERQVSTDIHYPIADHKQPAYEAAPSVALDVTERACDTVISLPCFPGLTAEEVERVIEAVTAYFSKEQ</sequence>
<organism evidence="6 7">
    <name type="scientific">Pseudomonas floridensis</name>
    <dbReference type="NCBI Taxonomy" id="1958950"/>
    <lineage>
        <taxon>Bacteria</taxon>
        <taxon>Pseudomonadati</taxon>
        <taxon>Pseudomonadota</taxon>
        <taxon>Gammaproteobacteria</taxon>
        <taxon>Pseudomonadales</taxon>
        <taxon>Pseudomonadaceae</taxon>
        <taxon>Pseudomonas</taxon>
    </lineage>
</organism>
<dbReference type="EMBL" id="MUIO01000096">
    <property type="protein sequence ID" value="ORC56604.1"/>
    <property type="molecule type" value="Genomic_DNA"/>
</dbReference>
<gene>
    <name evidence="6" type="ORF">BZK31_22265</name>
</gene>
<evidence type="ECO:0000256" key="2">
    <source>
        <dbReference type="ARBA" id="ARBA00037999"/>
    </source>
</evidence>
<comment type="caution">
    <text evidence="6">The sequence shown here is derived from an EMBL/GenBank/DDBJ whole genome shotgun (WGS) entry which is preliminary data.</text>
</comment>
<dbReference type="InterPro" id="IPR015421">
    <property type="entry name" value="PyrdxlP-dep_Trfase_major"/>
</dbReference>
<dbReference type="GO" id="GO:0030170">
    <property type="term" value="F:pyridoxal phosphate binding"/>
    <property type="evidence" value="ECO:0007669"/>
    <property type="project" value="TreeGrafter"/>
</dbReference>
<dbReference type="GO" id="GO:0008483">
    <property type="term" value="F:transaminase activity"/>
    <property type="evidence" value="ECO:0007669"/>
    <property type="project" value="TreeGrafter"/>
</dbReference>
<dbReference type="GO" id="GO:0000271">
    <property type="term" value="P:polysaccharide biosynthetic process"/>
    <property type="evidence" value="ECO:0007669"/>
    <property type="project" value="TreeGrafter"/>
</dbReference>
<comment type="similarity">
    <text evidence="2 5">Belongs to the DegT/DnrJ/EryC1 family.</text>
</comment>
<dbReference type="PIRSF" id="PIRSF000390">
    <property type="entry name" value="PLP_StrS"/>
    <property type="match status" value="1"/>
</dbReference>
<evidence type="ECO:0000256" key="1">
    <source>
        <dbReference type="ARBA" id="ARBA00022898"/>
    </source>
</evidence>
<evidence type="ECO:0000313" key="6">
    <source>
        <dbReference type="EMBL" id="ORC56604.1"/>
    </source>
</evidence>
<dbReference type="Pfam" id="PF01041">
    <property type="entry name" value="DegT_DnrJ_EryC1"/>
    <property type="match status" value="1"/>
</dbReference>
<dbReference type="CDD" id="cd00616">
    <property type="entry name" value="AHBA_syn"/>
    <property type="match status" value="1"/>
</dbReference>
<dbReference type="InterPro" id="IPR015422">
    <property type="entry name" value="PyrdxlP-dep_Trfase_small"/>
</dbReference>
<feature type="active site" description="Proton acceptor" evidence="3">
    <location>
        <position position="190"/>
    </location>
</feature>
<evidence type="ECO:0000256" key="4">
    <source>
        <dbReference type="PIRSR" id="PIRSR000390-2"/>
    </source>
</evidence>
<dbReference type="AlphaFoldDB" id="A0A1X0N093"/>
<evidence type="ECO:0000256" key="3">
    <source>
        <dbReference type="PIRSR" id="PIRSR000390-1"/>
    </source>
</evidence>
<keyword evidence="1 4" id="KW-0663">Pyridoxal phosphate</keyword>
<evidence type="ECO:0000313" key="7">
    <source>
        <dbReference type="Proteomes" id="UP000192815"/>
    </source>
</evidence>
<proteinExistence type="inferred from homology"/>
<dbReference type="OrthoDB" id="9804264at2"/>
<dbReference type="SUPFAM" id="SSF53383">
    <property type="entry name" value="PLP-dependent transferases"/>
    <property type="match status" value="1"/>
</dbReference>
<reference evidence="7" key="1">
    <citation type="submission" date="2017-02" db="EMBL/GenBank/DDBJ databases">
        <title>Pseudomonas floridae sp. nov., a novel pathogenic bacterial species isolated from tomato.</title>
        <authorList>
            <person name="Timilsina S."/>
            <person name="Vallad G.E."/>
            <person name="Jones J.B."/>
        </authorList>
    </citation>
    <scope>NUCLEOTIDE SEQUENCE [LARGE SCALE GENOMIC DNA]</scope>
    <source>
        <strain evidence="7">GEV388</strain>
    </source>
</reference>
<dbReference type="Gene3D" id="3.90.1150.10">
    <property type="entry name" value="Aspartate Aminotransferase, domain 1"/>
    <property type="match status" value="1"/>
</dbReference>
<keyword evidence="7" id="KW-1185">Reference proteome</keyword>
<dbReference type="InterPro" id="IPR015424">
    <property type="entry name" value="PyrdxlP-dep_Trfase"/>
</dbReference>
<protein>
    <submittedName>
        <fullName evidence="6">Erythromycin biosynthesis sensory transduction protein eryC1</fullName>
    </submittedName>
</protein>
<evidence type="ECO:0000256" key="5">
    <source>
        <dbReference type="RuleBase" id="RU004508"/>
    </source>
</evidence>
<dbReference type="PANTHER" id="PTHR30244:SF36">
    <property type="entry name" value="3-OXO-GLUCOSE-6-PHOSPHATE:GLUTAMATE AMINOTRANSFERASE"/>
    <property type="match status" value="1"/>
</dbReference>
<dbReference type="STRING" id="1958950.BZK31_22265"/>